<organism evidence="1 2">
    <name type="scientific">Mycena alexandri</name>
    <dbReference type="NCBI Taxonomy" id="1745969"/>
    <lineage>
        <taxon>Eukaryota</taxon>
        <taxon>Fungi</taxon>
        <taxon>Dikarya</taxon>
        <taxon>Basidiomycota</taxon>
        <taxon>Agaricomycotina</taxon>
        <taxon>Agaricomycetes</taxon>
        <taxon>Agaricomycetidae</taxon>
        <taxon>Agaricales</taxon>
        <taxon>Marasmiineae</taxon>
        <taxon>Mycenaceae</taxon>
        <taxon>Mycena</taxon>
    </lineage>
</organism>
<dbReference type="EMBL" id="JARJCM010000060">
    <property type="protein sequence ID" value="KAJ7034085.1"/>
    <property type="molecule type" value="Genomic_DNA"/>
</dbReference>
<evidence type="ECO:0000313" key="1">
    <source>
        <dbReference type="EMBL" id="KAJ7034085.1"/>
    </source>
</evidence>
<dbReference type="AlphaFoldDB" id="A0AAD6X3B1"/>
<reference evidence="1" key="1">
    <citation type="submission" date="2023-03" db="EMBL/GenBank/DDBJ databases">
        <title>Massive genome expansion in bonnet fungi (Mycena s.s.) driven by repeated elements and novel gene families across ecological guilds.</title>
        <authorList>
            <consortium name="Lawrence Berkeley National Laboratory"/>
            <person name="Harder C.B."/>
            <person name="Miyauchi S."/>
            <person name="Viragh M."/>
            <person name="Kuo A."/>
            <person name="Thoen E."/>
            <person name="Andreopoulos B."/>
            <person name="Lu D."/>
            <person name="Skrede I."/>
            <person name="Drula E."/>
            <person name="Henrissat B."/>
            <person name="Morin E."/>
            <person name="Kohler A."/>
            <person name="Barry K."/>
            <person name="LaButti K."/>
            <person name="Morin E."/>
            <person name="Salamov A."/>
            <person name="Lipzen A."/>
            <person name="Mereny Z."/>
            <person name="Hegedus B."/>
            <person name="Baldrian P."/>
            <person name="Stursova M."/>
            <person name="Weitz H."/>
            <person name="Taylor A."/>
            <person name="Grigoriev I.V."/>
            <person name="Nagy L.G."/>
            <person name="Martin F."/>
            <person name="Kauserud H."/>
        </authorList>
    </citation>
    <scope>NUCLEOTIDE SEQUENCE</scope>
    <source>
        <strain evidence="1">CBHHK200</strain>
    </source>
</reference>
<evidence type="ECO:0000313" key="2">
    <source>
        <dbReference type="Proteomes" id="UP001218188"/>
    </source>
</evidence>
<keyword evidence="2" id="KW-1185">Reference proteome</keyword>
<gene>
    <name evidence="1" type="ORF">C8F04DRAFT_601748</name>
</gene>
<sequence length="81" mass="9281">MSRLQRLTFASLFLLHPKDFLSFLFALILVVPAFDNSGNLVNLDLRDMGNFPKALKISRSVWIKPKNGLEIMEHSVVLWLP</sequence>
<comment type="caution">
    <text evidence="1">The sequence shown here is derived from an EMBL/GenBank/DDBJ whole genome shotgun (WGS) entry which is preliminary data.</text>
</comment>
<proteinExistence type="predicted"/>
<dbReference type="Proteomes" id="UP001218188">
    <property type="component" value="Unassembled WGS sequence"/>
</dbReference>
<protein>
    <submittedName>
        <fullName evidence="1">Uncharacterized protein</fullName>
    </submittedName>
</protein>
<name>A0AAD6X3B1_9AGAR</name>
<accession>A0AAD6X3B1</accession>